<evidence type="ECO:0000256" key="1">
    <source>
        <dbReference type="ARBA" id="ARBA00008306"/>
    </source>
</evidence>
<comment type="caution">
    <text evidence="3">The sequence shown here is derived from an EMBL/GenBank/DDBJ whole genome shotgun (WGS) entry which is preliminary data.</text>
</comment>
<dbReference type="Proteomes" id="UP001329430">
    <property type="component" value="Chromosome 10"/>
</dbReference>
<dbReference type="InterPro" id="IPR003734">
    <property type="entry name" value="DUF155"/>
</dbReference>
<organism evidence="3 4">
    <name type="scientific">Pyrocoelia pectoralis</name>
    <dbReference type="NCBI Taxonomy" id="417401"/>
    <lineage>
        <taxon>Eukaryota</taxon>
        <taxon>Metazoa</taxon>
        <taxon>Ecdysozoa</taxon>
        <taxon>Arthropoda</taxon>
        <taxon>Hexapoda</taxon>
        <taxon>Insecta</taxon>
        <taxon>Pterygota</taxon>
        <taxon>Neoptera</taxon>
        <taxon>Endopterygota</taxon>
        <taxon>Coleoptera</taxon>
        <taxon>Polyphaga</taxon>
        <taxon>Elateriformia</taxon>
        <taxon>Elateroidea</taxon>
        <taxon>Lampyridae</taxon>
        <taxon>Lampyrinae</taxon>
        <taxon>Pyrocoelia</taxon>
    </lineage>
</organism>
<sequence length="344" mass="40498">MRVFTLLLRYKSFISFCVPLNPSRTTQNVRYFSVPAAKESFSSLQIKKRPVRKKPRLDEKQPGPYNVIAYATAAEYDLEKLAKGLKSQNLYTSSKVENNSDVLHALANYHVDTEPREIFFFREGSVVLWNVSDLESSNVINFLKPYEQDSYSEKLIQGESEMMNYQHQIEGKPSTLEQNGDFVIPFERNLLDKYTFSNSLALSVKLGIWEAMLDKYIDSIEYVTEDLKLGKKIKMTREEVLRKHGELFTLRHLINLSSDLLDTPDFYWDRDQYERLYVQTCSYFNINRRTKVMNEKLNHCIELVELLSTHLSDKHHIRLEWMIIVLIMVEVAFETIHYLERYLS</sequence>
<dbReference type="GO" id="GO:0070131">
    <property type="term" value="P:positive regulation of mitochondrial translation"/>
    <property type="evidence" value="ECO:0007669"/>
    <property type="project" value="TreeGrafter"/>
</dbReference>
<dbReference type="GO" id="GO:0005739">
    <property type="term" value="C:mitochondrion"/>
    <property type="evidence" value="ECO:0007669"/>
    <property type="project" value="UniProtKB-ARBA"/>
</dbReference>
<dbReference type="PANTHER" id="PTHR16255:SF1">
    <property type="entry name" value="REQUIRED FOR MEIOTIC NUCLEAR DIVISION PROTEIN 1 HOMOLOG"/>
    <property type="match status" value="1"/>
</dbReference>
<comment type="similarity">
    <text evidence="1">Belongs to the RMD1/sif2 family.</text>
</comment>
<dbReference type="InterPro" id="IPR051624">
    <property type="entry name" value="RMD1/Sad1-interacting"/>
</dbReference>
<dbReference type="PANTHER" id="PTHR16255">
    <property type="entry name" value="REQUIRED FOR MEIOTIC NUCLEAR DIVISION PROTEIN 1 HOMOLOG"/>
    <property type="match status" value="1"/>
</dbReference>
<protein>
    <recommendedName>
        <fullName evidence="2">DUF155 domain-containing protein</fullName>
    </recommendedName>
</protein>
<evidence type="ECO:0000259" key="2">
    <source>
        <dbReference type="Pfam" id="PF02582"/>
    </source>
</evidence>
<dbReference type="Pfam" id="PF02582">
    <property type="entry name" value="DUF155"/>
    <property type="match status" value="1"/>
</dbReference>
<evidence type="ECO:0000313" key="4">
    <source>
        <dbReference type="Proteomes" id="UP001329430"/>
    </source>
</evidence>
<keyword evidence="4" id="KW-1185">Reference proteome</keyword>
<proteinExistence type="inferred from homology"/>
<feature type="domain" description="DUF155" evidence="2">
    <location>
        <begin position="118"/>
        <end position="294"/>
    </location>
</feature>
<accession>A0AAN7V5J2</accession>
<gene>
    <name evidence="3" type="ORF">RI129_013206</name>
</gene>
<name>A0AAN7V5J2_9COLE</name>
<evidence type="ECO:0000313" key="3">
    <source>
        <dbReference type="EMBL" id="KAK5638911.1"/>
    </source>
</evidence>
<reference evidence="3 4" key="1">
    <citation type="journal article" date="2024" name="Insects">
        <title>An Improved Chromosome-Level Genome Assembly of the Firefly Pyrocoelia pectoralis.</title>
        <authorList>
            <person name="Fu X."/>
            <person name="Meyer-Rochow V.B."/>
            <person name="Ballantyne L."/>
            <person name="Zhu X."/>
        </authorList>
    </citation>
    <scope>NUCLEOTIDE SEQUENCE [LARGE SCALE GENOMIC DNA]</scope>
    <source>
        <strain evidence="3">XCY_ONT2</strain>
    </source>
</reference>
<dbReference type="AlphaFoldDB" id="A0AAN7V5J2"/>
<dbReference type="EMBL" id="JAVRBK010000010">
    <property type="protein sequence ID" value="KAK5638911.1"/>
    <property type="molecule type" value="Genomic_DNA"/>
</dbReference>